<dbReference type="Pfam" id="PF05580">
    <property type="entry name" value="Peptidase_S55"/>
    <property type="match status" value="1"/>
</dbReference>
<name>A0A4P8IC43_9FIRM</name>
<dbReference type="InterPro" id="IPR036034">
    <property type="entry name" value="PDZ_sf"/>
</dbReference>
<dbReference type="InterPro" id="IPR008763">
    <property type="entry name" value="Peptidase_S55"/>
</dbReference>
<evidence type="ECO:0000313" key="4">
    <source>
        <dbReference type="Proteomes" id="UP000298653"/>
    </source>
</evidence>
<dbReference type="PROSITE" id="PS51494">
    <property type="entry name" value="SPOIVB"/>
    <property type="match status" value="1"/>
</dbReference>
<feature type="transmembrane region" description="Helical" evidence="1">
    <location>
        <begin position="9"/>
        <end position="28"/>
    </location>
</feature>
<dbReference type="SUPFAM" id="SSF50156">
    <property type="entry name" value="PDZ domain-like"/>
    <property type="match status" value="1"/>
</dbReference>
<dbReference type="EMBL" id="CP040058">
    <property type="protein sequence ID" value="QCP35046.1"/>
    <property type="molecule type" value="Genomic_DNA"/>
</dbReference>
<reference evidence="3 4" key="1">
    <citation type="submission" date="2019-05" db="EMBL/GenBank/DDBJ databases">
        <title>Complete genome sequencing of Anaerostipes rhamnosivorans.</title>
        <authorList>
            <person name="Bui T.P.N."/>
            <person name="de Vos W.M."/>
        </authorList>
    </citation>
    <scope>NUCLEOTIDE SEQUENCE [LARGE SCALE GENOMIC DNA]</scope>
    <source>
        <strain evidence="3 4">1y2</strain>
    </source>
</reference>
<proteinExistence type="predicted"/>
<accession>A0A4P8IC43</accession>
<sequence>MRKYYYRKLLIALFVINIVGICAVYFKYCRNVLPNAIELTMGEKACLKYDVPAVGMVKDQKIKLNQPFVLTKDSVGQDEIKAKLFGTIPLKDIKVNVVKQKTLVPSGKIVGIYVETNGILVLETDMITGVDGGNHTPSANKLYQGDYILSVNGSKVETKVDFMKKINECNGKEVTLQVIRNHKKTKIKVQPVQSVTDSQYKIGAWVRDNTQGIGTMTYVAGNEFGGLGHGICDMDTGKLMDIKGGYLLTPQIDTIQKGKSGSPGEIVGSIYYKEANLLGTIRKNTKYGIYGTTQSDKKDKAYRIGYKQSVKTGKAQIISCISGKRETYDIEIKSVDQSNHDVLKGMEIEITDPKLLKQTNGIVQGMSGTPIIQNNHIIGAVTHVFVDDSTKGYATFIENMLNSSK</sequence>
<keyword evidence="1" id="KW-1133">Transmembrane helix</keyword>
<evidence type="ECO:0000256" key="1">
    <source>
        <dbReference type="SAM" id="Phobius"/>
    </source>
</evidence>
<keyword evidence="4" id="KW-1185">Reference proteome</keyword>
<dbReference type="Proteomes" id="UP000298653">
    <property type="component" value="Chromosome"/>
</dbReference>
<dbReference type="InterPro" id="IPR014219">
    <property type="entry name" value="SpoIVB"/>
</dbReference>
<dbReference type="Gene3D" id="2.30.42.10">
    <property type="match status" value="1"/>
</dbReference>
<keyword evidence="1" id="KW-0472">Membrane</keyword>
<evidence type="ECO:0000259" key="2">
    <source>
        <dbReference type="PROSITE" id="PS51494"/>
    </source>
</evidence>
<dbReference type="RefSeq" id="WP_137328475.1">
    <property type="nucleotide sequence ID" value="NZ_CP040058.1"/>
</dbReference>
<dbReference type="AlphaFoldDB" id="A0A4P8IC43"/>
<keyword evidence="1" id="KW-0812">Transmembrane</keyword>
<dbReference type="NCBIfam" id="TIGR02860">
    <property type="entry name" value="spore_IV_B"/>
    <property type="match status" value="1"/>
</dbReference>
<dbReference type="InterPro" id="IPR001478">
    <property type="entry name" value="PDZ"/>
</dbReference>
<dbReference type="KEGG" id="arf:AR1Y2_1592"/>
<feature type="domain" description="Peptidase S55" evidence="2">
    <location>
        <begin position="183"/>
        <end position="405"/>
    </location>
</feature>
<dbReference type="Pfam" id="PF13180">
    <property type="entry name" value="PDZ_2"/>
    <property type="match status" value="1"/>
</dbReference>
<organism evidence="3 4">
    <name type="scientific">Anaerostipes rhamnosivorans</name>
    <dbReference type="NCBI Taxonomy" id="1229621"/>
    <lineage>
        <taxon>Bacteria</taxon>
        <taxon>Bacillati</taxon>
        <taxon>Bacillota</taxon>
        <taxon>Clostridia</taxon>
        <taxon>Lachnospirales</taxon>
        <taxon>Lachnospiraceae</taxon>
        <taxon>Anaerostipes</taxon>
    </lineage>
</organism>
<dbReference type="OrthoDB" id="9765242at2"/>
<gene>
    <name evidence="3" type="ORF">AR1Y2_1592</name>
</gene>
<protein>
    <submittedName>
        <fullName evidence="3">Stage IV sporulation protein B</fullName>
    </submittedName>
</protein>
<evidence type="ECO:0000313" key="3">
    <source>
        <dbReference type="EMBL" id="QCP35046.1"/>
    </source>
</evidence>